<evidence type="ECO:0000256" key="1">
    <source>
        <dbReference type="SAM" id="MobiDB-lite"/>
    </source>
</evidence>
<feature type="compositionally biased region" description="Low complexity" evidence="1">
    <location>
        <begin position="7"/>
        <end position="22"/>
    </location>
</feature>
<dbReference type="AlphaFoldDB" id="A0A8H5K562"/>
<feature type="region of interest" description="Disordered" evidence="1">
    <location>
        <begin position="1"/>
        <end position="22"/>
    </location>
</feature>
<dbReference type="Proteomes" id="UP000582016">
    <property type="component" value="Unassembled WGS sequence"/>
</dbReference>
<organism evidence="2 3">
    <name type="scientific">Fusarium phyllophilum</name>
    <dbReference type="NCBI Taxonomy" id="47803"/>
    <lineage>
        <taxon>Eukaryota</taxon>
        <taxon>Fungi</taxon>
        <taxon>Dikarya</taxon>
        <taxon>Ascomycota</taxon>
        <taxon>Pezizomycotina</taxon>
        <taxon>Sordariomycetes</taxon>
        <taxon>Hypocreomycetidae</taxon>
        <taxon>Hypocreales</taxon>
        <taxon>Nectriaceae</taxon>
        <taxon>Fusarium</taxon>
        <taxon>Fusarium fujikuroi species complex</taxon>
    </lineage>
</organism>
<evidence type="ECO:0000313" key="2">
    <source>
        <dbReference type="EMBL" id="KAF5565276.1"/>
    </source>
</evidence>
<dbReference type="EMBL" id="JAAOAQ010000132">
    <property type="protein sequence ID" value="KAF5565276.1"/>
    <property type="molecule type" value="Genomic_DNA"/>
</dbReference>
<name>A0A8H5K562_9HYPO</name>
<keyword evidence="3" id="KW-1185">Reference proteome</keyword>
<dbReference type="OrthoDB" id="5075131at2759"/>
<sequence length="242" mass="26852">MEAPPRSQESSSPEQDDSISSPTSVLNLCQYRDYEGKEISVHVAGEQAEVFWYPQHCQAPNDNQAEDCVDGWRKPAAPIVVFPILPRASIATSCASKDASRNAAVEKLSRPSIDNDGNENVCVDVVGRSATGLHLVVMVRPESAPMERNNDEVDSVQLQTVMKKPCGPQVIWSDTIMIPGNLEFTKKDLSKQPTREDKIYFINSVIRGHEALLFHDISHTCSYDSLPSQEDGTRKPCFRAIH</sequence>
<evidence type="ECO:0000313" key="3">
    <source>
        <dbReference type="Proteomes" id="UP000582016"/>
    </source>
</evidence>
<gene>
    <name evidence="2" type="ORF">FPHYL_4338</name>
</gene>
<comment type="caution">
    <text evidence="2">The sequence shown here is derived from an EMBL/GenBank/DDBJ whole genome shotgun (WGS) entry which is preliminary data.</text>
</comment>
<reference evidence="2 3" key="1">
    <citation type="submission" date="2020-05" db="EMBL/GenBank/DDBJ databases">
        <title>Identification and distribution of gene clusters putatively required for synthesis of sphingolipid metabolism inhibitors in phylogenetically diverse species of the filamentous fungus Fusarium.</title>
        <authorList>
            <person name="Kim H.-S."/>
            <person name="Busman M."/>
            <person name="Brown D.W."/>
            <person name="Divon H."/>
            <person name="Uhlig S."/>
            <person name="Proctor R.H."/>
        </authorList>
    </citation>
    <scope>NUCLEOTIDE SEQUENCE [LARGE SCALE GENOMIC DNA]</scope>
    <source>
        <strain evidence="2 3">NRRL 13617</strain>
    </source>
</reference>
<protein>
    <submittedName>
        <fullName evidence="2">Polyketide synthase</fullName>
    </submittedName>
</protein>
<proteinExistence type="predicted"/>
<accession>A0A8H5K562</accession>